<dbReference type="AlphaFoldDB" id="A0A284RXS9"/>
<dbReference type="OrthoDB" id="3104273at2759"/>
<sequence>MIHHLYDNSAFSYSCCTGNVAVLRPHSALRSLLQCVSNHPFCHRPRRSARVHTWSATCALPGNFKGYYPSICFEYLAFAL</sequence>
<dbReference type="Proteomes" id="UP000219338">
    <property type="component" value="Unassembled WGS sequence"/>
</dbReference>
<accession>A0A284RXS9</accession>
<evidence type="ECO:0000313" key="2">
    <source>
        <dbReference type="Proteomes" id="UP000219338"/>
    </source>
</evidence>
<protein>
    <submittedName>
        <fullName evidence="1">Uncharacterized protein</fullName>
    </submittedName>
</protein>
<name>A0A284RXS9_ARMOS</name>
<organism evidence="1 2">
    <name type="scientific">Armillaria ostoyae</name>
    <name type="common">Armillaria root rot fungus</name>
    <dbReference type="NCBI Taxonomy" id="47428"/>
    <lineage>
        <taxon>Eukaryota</taxon>
        <taxon>Fungi</taxon>
        <taxon>Dikarya</taxon>
        <taxon>Basidiomycota</taxon>
        <taxon>Agaricomycotina</taxon>
        <taxon>Agaricomycetes</taxon>
        <taxon>Agaricomycetidae</taxon>
        <taxon>Agaricales</taxon>
        <taxon>Marasmiineae</taxon>
        <taxon>Physalacriaceae</taxon>
        <taxon>Armillaria</taxon>
    </lineage>
</organism>
<dbReference type="EMBL" id="FUEG01000020">
    <property type="protein sequence ID" value="SJL13550.1"/>
    <property type="molecule type" value="Genomic_DNA"/>
</dbReference>
<proteinExistence type="predicted"/>
<evidence type="ECO:0000313" key="1">
    <source>
        <dbReference type="EMBL" id="SJL13550.1"/>
    </source>
</evidence>
<reference evidence="2" key="1">
    <citation type="journal article" date="2017" name="Nat. Ecol. Evol.">
        <title>Genome expansion and lineage-specific genetic innovations in the forest pathogenic fungi Armillaria.</title>
        <authorList>
            <person name="Sipos G."/>
            <person name="Prasanna A.N."/>
            <person name="Walter M.C."/>
            <person name="O'Connor E."/>
            <person name="Balint B."/>
            <person name="Krizsan K."/>
            <person name="Kiss B."/>
            <person name="Hess J."/>
            <person name="Varga T."/>
            <person name="Slot J."/>
            <person name="Riley R."/>
            <person name="Boka B."/>
            <person name="Rigling D."/>
            <person name="Barry K."/>
            <person name="Lee J."/>
            <person name="Mihaltcheva S."/>
            <person name="LaButti K."/>
            <person name="Lipzen A."/>
            <person name="Waldron R."/>
            <person name="Moloney N.M."/>
            <person name="Sperisen C."/>
            <person name="Kredics L."/>
            <person name="Vagvoelgyi C."/>
            <person name="Patrignani A."/>
            <person name="Fitzpatrick D."/>
            <person name="Nagy I."/>
            <person name="Doyle S."/>
            <person name="Anderson J.B."/>
            <person name="Grigoriev I.V."/>
            <person name="Gueldener U."/>
            <person name="Muensterkoetter M."/>
            <person name="Nagy L.G."/>
        </authorList>
    </citation>
    <scope>NUCLEOTIDE SEQUENCE [LARGE SCALE GENOMIC DNA]</scope>
    <source>
        <strain evidence="2">C18/9</strain>
    </source>
</reference>
<keyword evidence="2" id="KW-1185">Reference proteome</keyword>
<gene>
    <name evidence="1" type="ORF">ARMOST_16994</name>
</gene>